<reference evidence="2" key="1">
    <citation type="submission" date="2011-02" db="EMBL/GenBank/DDBJ databases">
        <title>Complete sequence of Spirochaeta sp. Buddy.</title>
        <authorList>
            <person name="Lucas S."/>
            <person name="Copeland A."/>
            <person name="Lapidus A."/>
            <person name="Cheng J.-F."/>
            <person name="Goodwin L."/>
            <person name="Pitluck S."/>
            <person name="Zeytun A."/>
            <person name="Detter J.C."/>
            <person name="Han C."/>
            <person name="Tapia R."/>
            <person name="Land M."/>
            <person name="Hauser L."/>
            <person name="Kyrpides N."/>
            <person name="Ivanova N."/>
            <person name="Mikhailova N."/>
            <person name="Pagani I."/>
            <person name="Ritalahti K.M."/>
            <person name="Loeffler F.E."/>
            <person name="Woyke T."/>
        </authorList>
    </citation>
    <scope>NUCLEOTIDE SEQUENCE [LARGE SCALE GENOMIC DNA]</scope>
    <source>
        <strain evidence="2">ATCC BAA-1886 / DSM 22777 / Buddy</strain>
    </source>
</reference>
<evidence type="ECO:0000313" key="2">
    <source>
        <dbReference type="Proteomes" id="UP000008466"/>
    </source>
</evidence>
<proteinExistence type="predicted"/>
<dbReference type="PANTHER" id="PTHR42830:SF2">
    <property type="entry name" value="OSMC_OHR FAMILY PROTEIN"/>
    <property type="match status" value="1"/>
</dbReference>
<dbReference type="InterPro" id="IPR015946">
    <property type="entry name" value="KH_dom-like_a/b"/>
</dbReference>
<dbReference type="HOGENOM" id="CLU_105860_2_0_12"/>
<gene>
    <name evidence="1" type="ordered locus">SpiBuddy_2681</name>
</gene>
<dbReference type="PANTHER" id="PTHR42830">
    <property type="entry name" value="OSMOTICALLY INDUCIBLE FAMILY PROTEIN"/>
    <property type="match status" value="1"/>
</dbReference>
<dbReference type="Pfam" id="PF02566">
    <property type="entry name" value="OsmC"/>
    <property type="match status" value="1"/>
</dbReference>
<dbReference type="EMBL" id="CP002541">
    <property type="protein sequence ID" value="ADY14492.1"/>
    <property type="molecule type" value="Genomic_DNA"/>
</dbReference>
<dbReference type="OrthoDB" id="9795405at2"/>
<dbReference type="KEGG" id="sbu:SpiBuddy_2681"/>
<sequence length="144" mass="16181">MSDTHIYTTSVEWTKQKRGALSSASLPTLEVATPPNFPGGHEGIWSPEHLFTAAAEVCLMTTFLSLAEKAKFAFRSYKSEAEGKLDKVEKGFLMTKIHIRPTVVIAEESRREEVMKLFEKAEKYCLISNSMRTEVTVEPLVLVK</sequence>
<dbReference type="InterPro" id="IPR003718">
    <property type="entry name" value="OsmC/Ohr_fam"/>
</dbReference>
<keyword evidence="2" id="KW-1185">Reference proteome</keyword>
<dbReference type="eggNOG" id="COG1764">
    <property type="taxonomic scope" value="Bacteria"/>
</dbReference>
<dbReference type="Gene3D" id="3.30.300.20">
    <property type="match status" value="1"/>
</dbReference>
<dbReference type="RefSeq" id="WP_013608336.1">
    <property type="nucleotide sequence ID" value="NC_015152.1"/>
</dbReference>
<dbReference type="SUPFAM" id="SSF82784">
    <property type="entry name" value="OsmC-like"/>
    <property type="match status" value="1"/>
</dbReference>
<dbReference type="InterPro" id="IPR052707">
    <property type="entry name" value="OsmC_Ohr_Peroxiredoxin"/>
</dbReference>
<protein>
    <submittedName>
        <fullName evidence="1">OsmC family protein</fullName>
    </submittedName>
</protein>
<evidence type="ECO:0000313" key="1">
    <source>
        <dbReference type="EMBL" id="ADY14492.1"/>
    </source>
</evidence>
<name>F0RT46_SPHGB</name>
<dbReference type="Proteomes" id="UP000008466">
    <property type="component" value="Chromosome"/>
</dbReference>
<accession>F0RT46</accession>
<organism evidence="1 2">
    <name type="scientific">Sphaerochaeta globosa (strain ATCC BAA-1886 / DSM 22777 / Buddy)</name>
    <name type="common">Spirochaeta sp. (strain Buddy)</name>
    <dbReference type="NCBI Taxonomy" id="158189"/>
    <lineage>
        <taxon>Bacteria</taxon>
        <taxon>Pseudomonadati</taxon>
        <taxon>Spirochaetota</taxon>
        <taxon>Spirochaetia</taxon>
        <taxon>Spirochaetales</taxon>
        <taxon>Sphaerochaetaceae</taxon>
        <taxon>Sphaerochaeta</taxon>
    </lineage>
</organism>
<dbReference type="STRING" id="158189.SpiBuddy_2681"/>
<dbReference type="AlphaFoldDB" id="F0RT46"/>
<dbReference type="InterPro" id="IPR036102">
    <property type="entry name" value="OsmC/Ohrsf"/>
</dbReference>